<gene>
    <name evidence="2" type="ORF">CDO81_13290</name>
</gene>
<dbReference type="Proteomes" id="UP000197446">
    <property type="component" value="Unassembled WGS sequence"/>
</dbReference>
<dbReference type="AlphaFoldDB" id="A0A254N614"/>
<protein>
    <submittedName>
        <fullName evidence="2">Uncharacterized protein</fullName>
    </submittedName>
</protein>
<feature type="transmembrane region" description="Helical" evidence="1">
    <location>
        <begin position="229"/>
        <end position="245"/>
    </location>
</feature>
<accession>A0A254N614</accession>
<feature type="transmembrane region" description="Helical" evidence="1">
    <location>
        <begin position="386"/>
        <end position="403"/>
    </location>
</feature>
<feature type="transmembrane region" description="Helical" evidence="1">
    <location>
        <begin position="254"/>
        <end position="272"/>
    </location>
</feature>
<dbReference type="EMBL" id="NISI01000005">
    <property type="protein sequence ID" value="OWR03469.1"/>
    <property type="molecule type" value="Genomic_DNA"/>
</dbReference>
<organism evidence="2 3">
    <name type="scientific">Roseateles puraquae</name>
    <dbReference type="NCBI Taxonomy" id="431059"/>
    <lineage>
        <taxon>Bacteria</taxon>
        <taxon>Pseudomonadati</taxon>
        <taxon>Pseudomonadota</taxon>
        <taxon>Betaproteobacteria</taxon>
        <taxon>Burkholderiales</taxon>
        <taxon>Sphaerotilaceae</taxon>
        <taxon>Roseateles</taxon>
    </lineage>
</organism>
<evidence type="ECO:0000313" key="2">
    <source>
        <dbReference type="EMBL" id="OWR03469.1"/>
    </source>
</evidence>
<keyword evidence="1" id="KW-1133">Transmembrane helix</keyword>
<reference evidence="2 3" key="1">
    <citation type="journal article" date="2007" name="Int. J. Syst. Evol. Microbiol.">
        <title>Description of Pelomonas aquatica sp. nov. and Pelomonas puraquae sp. nov., isolated from industrial and haemodialysis water.</title>
        <authorList>
            <person name="Gomila M."/>
            <person name="Bowien B."/>
            <person name="Falsen E."/>
            <person name="Moore E.R."/>
            <person name="Lalucat J."/>
        </authorList>
    </citation>
    <scope>NUCLEOTIDE SEQUENCE [LARGE SCALE GENOMIC DNA]</scope>
    <source>
        <strain evidence="2 3">CCUG 52769</strain>
    </source>
</reference>
<comment type="caution">
    <text evidence="2">The sequence shown here is derived from an EMBL/GenBank/DDBJ whole genome shotgun (WGS) entry which is preliminary data.</text>
</comment>
<feature type="transmembrane region" description="Helical" evidence="1">
    <location>
        <begin position="49"/>
        <end position="72"/>
    </location>
</feature>
<proteinExistence type="predicted"/>
<keyword evidence="1" id="KW-0812">Transmembrane</keyword>
<sequence length="444" mass="47449">MPYVVAFLAAVSLIVLFLGSYRSFGFGLALLAVTSWLDASTQSAPVLQLGVRLYVADVPLILLGAVTGLRWLVAKDVPWRHPGWVLYVLVFLGNLAWGLATQGTAAGVQARGDFYAIVAASYAMSFPMARPQVRLLVRALAWLAVGLATLTVYRWCVYYLQISDLLPPGGTYNIDGAIRVIGSQHTLLLAQALLLGLYFAHISGAGVVLRVMLPLMLGLVVALQHRSVWLATMVGVGVSILLARAERMPVWQQLGALGVMALLVVGGLSVGGRVSQEVVSSAQRAAAGEGTVQARFENWRATLTDWRQGGLRHILVGKPLGGDTTRLVADKDGRLVRIGFGAHNNYVSQLVGTGVLGFAGLLWALGSALRGLWRACRRSDGGDADWAALLLMLLAVQMAYYVAYAVDFMQLLVLGMAIAAVAGLRPAARPVGHPPYATYKPRPA</sequence>
<feature type="transmembrane region" description="Helical" evidence="1">
    <location>
        <begin position="180"/>
        <end position="200"/>
    </location>
</feature>
<feature type="transmembrane region" description="Helical" evidence="1">
    <location>
        <begin position="84"/>
        <end position="100"/>
    </location>
</feature>
<keyword evidence="1" id="KW-0472">Membrane</keyword>
<feature type="transmembrane region" description="Helical" evidence="1">
    <location>
        <begin position="141"/>
        <end position="160"/>
    </location>
</feature>
<name>A0A254N614_9BURK</name>
<evidence type="ECO:0000313" key="3">
    <source>
        <dbReference type="Proteomes" id="UP000197446"/>
    </source>
</evidence>
<keyword evidence="3" id="KW-1185">Reference proteome</keyword>
<evidence type="ECO:0000256" key="1">
    <source>
        <dbReference type="SAM" id="Phobius"/>
    </source>
</evidence>
<feature type="transmembrane region" description="Helical" evidence="1">
    <location>
        <begin position="346"/>
        <end position="365"/>
    </location>
</feature>